<dbReference type="AlphaFoldDB" id="A0A1F8B071"/>
<evidence type="ECO:0000313" key="2">
    <source>
        <dbReference type="Proteomes" id="UP000177501"/>
    </source>
</evidence>
<gene>
    <name evidence="1" type="ORF">A2955_02890</name>
</gene>
<dbReference type="STRING" id="1802514.A2955_02890"/>
<protein>
    <submittedName>
        <fullName evidence="1">Uncharacterized protein</fullName>
    </submittedName>
</protein>
<proteinExistence type="predicted"/>
<organism evidence="1 2">
    <name type="scientific">Candidatus Woesebacteria bacterium RIFCSPLOWO2_01_FULL_37_19</name>
    <dbReference type="NCBI Taxonomy" id="1802514"/>
    <lineage>
        <taxon>Bacteria</taxon>
        <taxon>Candidatus Woeseibacteriota</taxon>
    </lineage>
</organism>
<evidence type="ECO:0000313" key="1">
    <source>
        <dbReference type="EMBL" id="OGM57386.1"/>
    </source>
</evidence>
<sequence>MAKPETQVIGFRIVPQYSENSVNLNQVVKEIAGYRVLKSQVAVALQSNNSDGIEHASWLFSKSSEILDLASDESGMVDKSRLVGLLTQEGDESVKNITYASYTLLKEISEQSDIPPIVARGFIIKAFSEAIEESQKNSRK</sequence>
<comment type="caution">
    <text evidence="1">The sequence shown here is derived from an EMBL/GenBank/DDBJ whole genome shotgun (WGS) entry which is preliminary data.</text>
</comment>
<dbReference type="EMBL" id="MGHA01000060">
    <property type="protein sequence ID" value="OGM57386.1"/>
    <property type="molecule type" value="Genomic_DNA"/>
</dbReference>
<reference evidence="1 2" key="1">
    <citation type="journal article" date="2016" name="Nat. Commun.">
        <title>Thousands of microbial genomes shed light on interconnected biogeochemical processes in an aquifer system.</title>
        <authorList>
            <person name="Anantharaman K."/>
            <person name="Brown C.T."/>
            <person name="Hug L.A."/>
            <person name="Sharon I."/>
            <person name="Castelle C.J."/>
            <person name="Probst A.J."/>
            <person name="Thomas B.C."/>
            <person name="Singh A."/>
            <person name="Wilkins M.J."/>
            <person name="Karaoz U."/>
            <person name="Brodie E.L."/>
            <person name="Williams K.H."/>
            <person name="Hubbard S.S."/>
            <person name="Banfield J.F."/>
        </authorList>
    </citation>
    <scope>NUCLEOTIDE SEQUENCE [LARGE SCALE GENOMIC DNA]</scope>
</reference>
<accession>A0A1F8B071</accession>
<name>A0A1F8B071_9BACT</name>
<dbReference type="Proteomes" id="UP000177501">
    <property type="component" value="Unassembled WGS sequence"/>
</dbReference>